<dbReference type="GeneID" id="17254825"/>
<keyword evidence="5" id="KW-1185">Reference proteome</keyword>
<protein>
    <recommendedName>
        <fullName evidence="3">RING-type domain-containing protein</fullName>
    </recommendedName>
</protein>
<accession>A0A0D3IBC0</accession>
<feature type="compositionally biased region" description="Polar residues" evidence="2">
    <location>
        <begin position="114"/>
        <end position="124"/>
    </location>
</feature>
<evidence type="ECO:0000313" key="4">
    <source>
        <dbReference type="EnsemblProtists" id="EOD08555"/>
    </source>
</evidence>
<keyword evidence="1" id="KW-0862">Zinc</keyword>
<evidence type="ECO:0000259" key="3">
    <source>
        <dbReference type="PROSITE" id="PS50089"/>
    </source>
</evidence>
<organism evidence="4 5">
    <name type="scientific">Emiliania huxleyi (strain CCMP1516)</name>
    <dbReference type="NCBI Taxonomy" id="280463"/>
    <lineage>
        <taxon>Eukaryota</taxon>
        <taxon>Haptista</taxon>
        <taxon>Haptophyta</taxon>
        <taxon>Prymnesiophyceae</taxon>
        <taxon>Isochrysidales</taxon>
        <taxon>Noelaerhabdaceae</taxon>
        <taxon>Emiliania</taxon>
    </lineage>
</organism>
<feature type="region of interest" description="Disordered" evidence="2">
    <location>
        <begin position="104"/>
        <end position="197"/>
    </location>
</feature>
<evidence type="ECO:0000256" key="2">
    <source>
        <dbReference type="SAM" id="MobiDB-lite"/>
    </source>
</evidence>
<dbReference type="RefSeq" id="XP_005760984.1">
    <property type="nucleotide sequence ID" value="XM_005760927.1"/>
</dbReference>
<dbReference type="PaxDb" id="2903-EOD08555"/>
<feature type="compositionally biased region" description="Polar residues" evidence="2">
    <location>
        <begin position="183"/>
        <end position="196"/>
    </location>
</feature>
<proteinExistence type="predicted"/>
<evidence type="ECO:0000256" key="1">
    <source>
        <dbReference type="PROSITE-ProRule" id="PRU00175"/>
    </source>
</evidence>
<feature type="compositionally biased region" description="Basic and acidic residues" evidence="2">
    <location>
        <begin position="27"/>
        <end position="40"/>
    </location>
</feature>
<feature type="region of interest" description="Disordered" evidence="2">
    <location>
        <begin position="212"/>
        <end position="234"/>
    </location>
</feature>
<dbReference type="GO" id="GO:0008270">
    <property type="term" value="F:zinc ion binding"/>
    <property type="evidence" value="ECO:0007669"/>
    <property type="project" value="UniProtKB-KW"/>
</dbReference>
<dbReference type="InterPro" id="IPR001841">
    <property type="entry name" value="Znf_RING"/>
</dbReference>
<evidence type="ECO:0000313" key="5">
    <source>
        <dbReference type="Proteomes" id="UP000013827"/>
    </source>
</evidence>
<feature type="compositionally biased region" description="Basic and acidic residues" evidence="2">
    <location>
        <begin position="166"/>
        <end position="181"/>
    </location>
</feature>
<reference evidence="5" key="1">
    <citation type="journal article" date="2013" name="Nature">
        <title>Pan genome of the phytoplankton Emiliania underpins its global distribution.</title>
        <authorList>
            <person name="Read B.A."/>
            <person name="Kegel J."/>
            <person name="Klute M.J."/>
            <person name="Kuo A."/>
            <person name="Lefebvre S.C."/>
            <person name="Maumus F."/>
            <person name="Mayer C."/>
            <person name="Miller J."/>
            <person name="Monier A."/>
            <person name="Salamov A."/>
            <person name="Young J."/>
            <person name="Aguilar M."/>
            <person name="Claverie J.M."/>
            <person name="Frickenhaus S."/>
            <person name="Gonzalez K."/>
            <person name="Herman E.K."/>
            <person name="Lin Y.C."/>
            <person name="Napier J."/>
            <person name="Ogata H."/>
            <person name="Sarno A.F."/>
            <person name="Shmutz J."/>
            <person name="Schroeder D."/>
            <person name="de Vargas C."/>
            <person name="Verret F."/>
            <person name="von Dassow P."/>
            <person name="Valentin K."/>
            <person name="Van de Peer Y."/>
            <person name="Wheeler G."/>
            <person name="Dacks J.B."/>
            <person name="Delwiche C.F."/>
            <person name="Dyhrman S.T."/>
            <person name="Glockner G."/>
            <person name="John U."/>
            <person name="Richards T."/>
            <person name="Worden A.Z."/>
            <person name="Zhang X."/>
            <person name="Grigoriev I.V."/>
            <person name="Allen A.E."/>
            <person name="Bidle K."/>
            <person name="Borodovsky M."/>
            <person name="Bowler C."/>
            <person name="Brownlee C."/>
            <person name="Cock J.M."/>
            <person name="Elias M."/>
            <person name="Gladyshev V.N."/>
            <person name="Groth M."/>
            <person name="Guda C."/>
            <person name="Hadaegh A."/>
            <person name="Iglesias-Rodriguez M.D."/>
            <person name="Jenkins J."/>
            <person name="Jones B.M."/>
            <person name="Lawson T."/>
            <person name="Leese F."/>
            <person name="Lindquist E."/>
            <person name="Lobanov A."/>
            <person name="Lomsadze A."/>
            <person name="Malik S.B."/>
            <person name="Marsh M.E."/>
            <person name="Mackinder L."/>
            <person name="Mock T."/>
            <person name="Mueller-Roeber B."/>
            <person name="Pagarete A."/>
            <person name="Parker M."/>
            <person name="Probert I."/>
            <person name="Quesneville H."/>
            <person name="Raines C."/>
            <person name="Rensing S.A."/>
            <person name="Riano-Pachon D.M."/>
            <person name="Richier S."/>
            <person name="Rokitta S."/>
            <person name="Shiraiwa Y."/>
            <person name="Soanes D.M."/>
            <person name="van der Giezen M."/>
            <person name="Wahlund T.M."/>
            <person name="Williams B."/>
            <person name="Wilson W."/>
            <person name="Wolfe G."/>
            <person name="Wurch L.L."/>
        </authorList>
    </citation>
    <scope>NUCLEOTIDE SEQUENCE</scope>
</reference>
<feature type="region of interest" description="Disordered" evidence="2">
    <location>
        <begin position="1"/>
        <end position="47"/>
    </location>
</feature>
<dbReference type="HOGENOM" id="CLU_669851_0_0_1"/>
<dbReference type="AlphaFoldDB" id="A0A0D3IBC0"/>
<reference evidence="4" key="2">
    <citation type="submission" date="2024-10" db="UniProtKB">
        <authorList>
            <consortium name="EnsemblProtists"/>
        </authorList>
    </citation>
    <scope>IDENTIFICATION</scope>
</reference>
<feature type="domain" description="RING-type" evidence="3">
    <location>
        <begin position="244"/>
        <end position="288"/>
    </location>
</feature>
<name>A0A0D3IBC0_EMIH1</name>
<keyword evidence="1" id="KW-0479">Metal-binding</keyword>
<sequence length="411" mass="43775">MQRIFGRAASRSPRSSGSSSSGARRSSSTERDSRAQRTERVSVVMPAGVRPGMEVQFENPRTGRYFKAAVPPGLLPGQTFIVNVLRSRESSPARGRDVVPVEVSFPSAAASPGRSATSPAQQGGASERERREAAELAEAMAASLAEQEAAQRRRAAEEASELELEEATRLSAEEAQRELSWRSEGQSWRSDGQQSWGREAEAALRAFELAAAASPPAQPHGPGPGLPSVQSEPEASLAEQNAECAVCFDPLHAAPCALFRCGSFRTCRHFLHEACARSLPFPECPLCRCAFDTVQPLPPLLSDPAGWFRAVDTGGEAAGHAARLSRPQEAVVRGLIKTYGLSSDLAQVVQMRENVAAVWALFVDGAADEGDACVTREAFLRPADGLADAIIASRATLAQCRAQRGVAVACL</sequence>
<dbReference type="EnsemblProtists" id="EOD08555">
    <property type="protein sequence ID" value="EOD08555"/>
    <property type="gene ID" value="EMIHUDRAFT_105942"/>
</dbReference>
<keyword evidence="1" id="KW-0863">Zinc-finger</keyword>
<dbReference type="PROSITE" id="PS50089">
    <property type="entry name" value="ZF_RING_2"/>
    <property type="match status" value="1"/>
</dbReference>
<feature type="compositionally biased region" description="Low complexity" evidence="2">
    <location>
        <begin position="136"/>
        <end position="148"/>
    </location>
</feature>
<feature type="compositionally biased region" description="Low complexity" evidence="2">
    <location>
        <begin position="1"/>
        <end position="26"/>
    </location>
</feature>
<dbReference type="Proteomes" id="UP000013827">
    <property type="component" value="Unassembled WGS sequence"/>
</dbReference>
<dbReference type="SUPFAM" id="SSF57850">
    <property type="entry name" value="RING/U-box"/>
    <property type="match status" value="1"/>
</dbReference>
<feature type="compositionally biased region" description="Pro residues" evidence="2">
    <location>
        <begin position="216"/>
        <end position="225"/>
    </location>
</feature>
<dbReference type="KEGG" id="ehx:EMIHUDRAFT_105942"/>